<name>A0A3E4RGD6_BIFLN</name>
<evidence type="ECO:0000313" key="7">
    <source>
        <dbReference type="Proteomes" id="UP000461165"/>
    </source>
</evidence>
<evidence type="ECO:0000313" key="3">
    <source>
        <dbReference type="EMBL" id="KAB7135708.1"/>
    </source>
</evidence>
<reference evidence="7 8" key="2">
    <citation type="journal article" date="2019" name="Nat. Med.">
        <title>A library of human gut bacterial isolates paired with longitudinal multiomics data enables mechanistic microbiome research.</title>
        <authorList>
            <person name="Poyet M."/>
            <person name="Groussin M."/>
            <person name="Gibbons S.M."/>
            <person name="Avila-Pacheco J."/>
            <person name="Jiang X."/>
            <person name="Kearney S.M."/>
            <person name="Perrotta A.R."/>
            <person name="Berdy B."/>
            <person name="Zhao S."/>
            <person name="Lieberman T.D."/>
            <person name="Swanson P.K."/>
            <person name="Smith M."/>
            <person name="Roesemann S."/>
            <person name="Alexander J.E."/>
            <person name="Rich S.A."/>
            <person name="Livny J."/>
            <person name="Vlamakis H."/>
            <person name="Clish C."/>
            <person name="Bullock K."/>
            <person name="Deik A."/>
            <person name="Scott J."/>
            <person name="Pierce K.A."/>
            <person name="Xavier R.J."/>
            <person name="Alm E.J."/>
        </authorList>
    </citation>
    <scope>NUCLEOTIDE SEQUENCE [LARGE SCALE GENOMIC DNA]</scope>
    <source>
        <strain evidence="4 8">BIOML-A136</strain>
        <strain evidence="3 7">BIOML-A166</strain>
        <strain evidence="2 9">BIOML-A320</strain>
    </source>
</reference>
<evidence type="ECO:0000313" key="4">
    <source>
        <dbReference type="EMBL" id="KAB7200690.1"/>
    </source>
</evidence>
<evidence type="ECO:0000313" key="6">
    <source>
        <dbReference type="Proteomes" id="UP000257074"/>
    </source>
</evidence>
<dbReference type="InterPro" id="IPR007421">
    <property type="entry name" value="Schlafen_AlbA_2_dom"/>
</dbReference>
<evidence type="ECO:0000313" key="2">
    <source>
        <dbReference type="EMBL" id="KAB6838157.1"/>
    </source>
</evidence>
<evidence type="ECO:0000313" key="8">
    <source>
        <dbReference type="Proteomes" id="UP000476628"/>
    </source>
</evidence>
<accession>A0A3E4RGD6</accession>
<comment type="caution">
    <text evidence="5">The sequence shown here is derived from an EMBL/GenBank/DDBJ whole genome shotgun (WGS) entry which is preliminary data.</text>
</comment>
<evidence type="ECO:0000313" key="9">
    <source>
        <dbReference type="Proteomes" id="UP000478746"/>
    </source>
</evidence>
<dbReference type="Pfam" id="PF04326">
    <property type="entry name" value="SLFN_AlbA_2"/>
    <property type="match status" value="1"/>
</dbReference>
<dbReference type="Proteomes" id="UP000476628">
    <property type="component" value="Unassembled WGS sequence"/>
</dbReference>
<gene>
    <name evidence="5" type="ORF">CE169_09105</name>
    <name evidence="4" type="ORF">GBC45_11145</name>
    <name evidence="3" type="ORF">GBC97_05030</name>
    <name evidence="2" type="ORF">GBK08_05130</name>
</gene>
<proteinExistence type="predicted"/>
<evidence type="ECO:0000313" key="5">
    <source>
        <dbReference type="EMBL" id="RDX05782.1"/>
    </source>
</evidence>
<dbReference type="EMBL" id="WDUB01000030">
    <property type="protein sequence ID" value="KAB7200690.1"/>
    <property type="molecule type" value="Genomic_DNA"/>
</dbReference>
<feature type="domain" description="Schlafen AlbA-2" evidence="1">
    <location>
        <begin position="7"/>
        <end position="43"/>
    </location>
</feature>
<protein>
    <recommendedName>
        <fullName evidence="1">Schlafen AlbA-2 domain-containing protein</fullName>
    </recommendedName>
</protein>
<reference evidence="5 6" key="1">
    <citation type="journal article" date="2017" name="Anaerobe">
        <title>Quantification, isolation and characterization of Bifidobacterium from the vaginal microbiomes of reproductive aged women.</title>
        <authorList>
            <person name="Freitas A.C."/>
            <person name="Hill J.E."/>
        </authorList>
    </citation>
    <scope>NUCLEOTIDE SEQUENCE [LARGE SCALE GENOMIC DNA]</scope>
    <source>
        <strain evidence="5 6">N6D05</strain>
    </source>
</reference>
<dbReference type="EMBL" id="WDVF01000008">
    <property type="protein sequence ID" value="KAB7135708.1"/>
    <property type="molecule type" value="Genomic_DNA"/>
</dbReference>
<dbReference type="EMBL" id="NJNR01000057">
    <property type="protein sequence ID" value="RDX05782.1"/>
    <property type="molecule type" value="Genomic_DNA"/>
</dbReference>
<dbReference type="InterPro" id="IPR038461">
    <property type="entry name" value="Schlafen_AlbA_2_dom_sf"/>
</dbReference>
<evidence type="ECO:0000259" key="1">
    <source>
        <dbReference type="Pfam" id="PF04326"/>
    </source>
</evidence>
<dbReference type="Proteomes" id="UP000461165">
    <property type="component" value="Unassembled WGS sequence"/>
</dbReference>
<organism evidence="5 6">
    <name type="scientific">Bifidobacterium longum</name>
    <dbReference type="NCBI Taxonomy" id="216816"/>
    <lineage>
        <taxon>Bacteria</taxon>
        <taxon>Bacillati</taxon>
        <taxon>Actinomycetota</taxon>
        <taxon>Actinomycetes</taxon>
        <taxon>Bifidobacteriales</taxon>
        <taxon>Bifidobacteriaceae</taxon>
        <taxon>Bifidobacterium</taxon>
    </lineage>
</organism>
<dbReference type="EMBL" id="WEAY01000008">
    <property type="protein sequence ID" value="KAB6838157.1"/>
    <property type="molecule type" value="Genomic_DNA"/>
</dbReference>
<sequence length="43" mass="4744">MIEVNQKNAEYKVALPDRSIKYTKTAVAFANGEGGRIVFGIED</sequence>
<dbReference type="Proteomes" id="UP000478746">
    <property type="component" value="Unassembled WGS sequence"/>
</dbReference>
<dbReference type="AlphaFoldDB" id="A0A3E4RGD6"/>
<dbReference type="Proteomes" id="UP000257074">
    <property type="component" value="Unassembled WGS sequence"/>
</dbReference>
<dbReference type="Gene3D" id="3.30.950.30">
    <property type="entry name" value="Schlafen, AAA domain"/>
    <property type="match status" value="1"/>
</dbReference>